<proteinExistence type="predicted"/>
<accession>A0AA40KYK9</accession>
<evidence type="ECO:0000313" key="2">
    <source>
        <dbReference type="EMBL" id="KAK1138004.1"/>
    </source>
</evidence>
<sequence>MDGAGTLSSGSVERETAKALPTADLLVHDAEHVAAISWPHPLRQTGYRQRMPMWQRSSYVPPPRCGAQLRHTEKQEPRVDWRE</sequence>
<evidence type="ECO:0000256" key="1">
    <source>
        <dbReference type="SAM" id="MobiDB-lite"/>
    </source>
</evidence>
<reference evidence="2" key="1">
    <citation type="submission" date="2021-10" db="EMBL/GenBank/DDBJ databases">
        <title>Melipona bicolor Genome sequencing and assembly.</title>
        <authorList>
            <person name="Araujo N.S."/>
            <person name="Arias M.C."/>
        </authorList>
    </citation>
    <scope>NUCLEOTIDE SEQUENCE</scope>
    <source>
        <strain evidence="2">USP_2M_L1-L4_2017</strain>
        <tissue evidence="2">Whole body</tissue>
    </source>
</reference>
<organism evidence="2 3">
    <name type="scientific">Melipona bicolor</name>
    <dbReference type="NCBI Taxonomy" id="60889"/>
    <lineage>
        <taxon>Eukaryota</taxon>
        <taxon>Metazoa</taxon>
        <taxon>Ecdysozoa</taxon>
        <taxon>Arthropoda</taxon>
        <taxon>Hexapoda</taxon>
        <taxon>Insecta</taxon>
        <taxon>Pterygota</taxon>
        <taxon>Neoptera</taxon>
        <taxon>Endopterygota</taxon>
        <taxon>Hymenoptera</taxon>
        <taxon>Apocrita</taxon>
        <taxon>Aculeata</taxon>
        <taxon>Apoidea</taxon>
        <taxon>Anthophila</taxon>
        <taxon>Apidae</taxon>
        <taxon>Melipona</taxon>
    </lineage>
</organism>
<protein>
    <submittedName>
        <fullName evidence="2">Uncharacterized protein</fullName>
    </submittedName>
</protein>
<dbReference type="EMBL" id="JAHYIQ010000001">
    <property type="protein sequence ID" value="KAK1138004.1"/>
    <property type="molecule type" value="Genomic_DNA"/>
</dbReference>
<keyword evidence="3" id="KW-1185">Reference proteome</keyword>
<dbReference type="Proteomes" id="UP001177670">
    <property type="component" value="Unassembled WGS sequence"/>
</dbReference>
<dbReference type="AlphaFoldDB" id="A0AA40KYK9"/>
<name>A0AA40KYK9_9HYME</name>
<feature type="region of interest" description="Disordered" evidence="1">
    <location>
        <begin position="64"/>
        <end position="83"/>
    </location>
</feature>
<feature type="compositionally biased region" description="Basic and acidic residues" evidence="1">
    <location>
        <begin position="70"/>
        <end position="83"/>
    </location>
</feature>
<evidence type="ECO:0000313" key="3">
    <source>
        <dbReference type="Proteomes" id="UP001177670"/>
    </source>
</evidence>
<gene>
    <name evidence="2" type="ORF">K0M31_002495</name>
</gene>
<comment type="caution">
    <text evidence="2">The sequence shown here is derived from an EMBL/GenBank/DDBJ whole genome shotgun (WGS) entry which is preliminary data.</text>
</comment>